<evidence type="ECO:0000256" key="2">
    <source>
        <dbReference type="ARBA" id="ARBA00022692"/>
    </source>
</evidence>
<dbReference type="RefSeq" id="WP_219316735.1">
    <property type="nucleotide sequence ID" value="NZ_JAHWYN010000005.1"/>
</dbReference>
<evidence type="ECO:0000256" key="1">
    <source>
        <dbReference type="ARBA" id="ARBA00004141"/>
    </source>
</evidence>
<dbReference type="Pfam" id="PF13564">
    <property type="entry name" value="DoxX_2"/>
    <property type="match status" value="1"/>
</dbReference>
<proteinExistence type="predicted"/>
<dbReference type="EMBL" id="JAHWYN010000005">
    <property type="protein sequence ID" value="MBW4360220.1"/>
    <property type="molecule type" value="Genomic_DNA"/>
</dbReference>
<evidence type="ECO:0000256" key="3">
    <source>
        <dbReference type="ARBA" id="ARBA00022989"/>
    </source>
</evidence>
<keyword evidence="3 5" id="KW-1133">Transmembrane helix</keyword>
<comment type="caution">
    <text evidence="6">The sequence shown here is derived from an EMBL/GenBank/DDBJ whole genome shotgun (WGS) entry which is preliminary data.</text>
</comment>
<protein>
    <submittedName>
        <fullName evidence="6">DoxX family protein</fullName>
    </submittedName>
</protein>
<keyword evidence="2 5" id="KW-0812">Transmembrane</keyword>
<feature type="transmembrane region" description="Helical" evidence="5">
    <location>
        <begin position="44"/>
        <end position="62"/>
    </location>
</feature>
<dbReference type="Proteomes" id="UP000812031">
    <property type="component" value="Unassembled WGS sequence"/>
</dbReference>
<evidence type="ECO:0000256" key="4">
    <source>
        <dbReference type="ARBA" id="ARBA00023136"/>
    </source>
</evidence>
<comment type="subcellular location">
    <subcellularLocation>
        <location evidence="1">Membrane</location>
        <topology evidence="1">Multi-pass membrane protein</topology>
    </subcellularLocation>
</comment>
<feature type="transmembrane region" description="Helical" evidence="5">
    <location>
        <begin position="99"/>
        <end position="116"/>
    </location>
</feature>
<name>A0ABS6XU61_9FLAO</name>
<feature type="transmembrane region" description="Helical" evidence="5">
    <location>
        <begin position="67"/>
        <end position="87"/>
    </location>
</feature>
<keyword evidence="4 5" id="KW-0472">Membrane</keyword>
<accession>A0ABS6XU61</accession>
<evidence type="ECO:0000313" key="7">
    <source>
        <dbReference type="Proteomes" id="UP000812031"/>
    </source>
</evidence>
<organism evidence="6 7">
    <name type="scientific">Flavobacterium taihuense</name>
    <dbReference type="NCBI Taxonomy" id="2857508"/>
    <lineage>
        <taxon>Bacteria</taxon>
        <taxon>Pseudomonadati</taxon>
        <taxon>Bacteroidota</taxon>
        <taxon>Flavobacteriia</taxon>
        <taxon>Flavobacteriales</taxon>
        <taxon>Flavobacteriaceae</taxon>
        <taxon>Flavobacterium</taxon>
    </lineage>
</organism>
<evidence type="ECO:0000256" key="5">
    <source>
        <dbReference type="SAM" id="Phobius"/>
    </source>
</evidence>
<gene>
    <name evidence="6" type="ORF">KZH69_06955</name>
</gene>
<reference evidence="6 7" key="1">
    <citation type="submission" date="2021-07" db="EMBL/GenBank/DDBJ databases">
        <title>Flavobacterium sp. nov. isolated from sediment on the Taihu Lake.</title>
        <authorList>
            <person name="Qu J.-H."/>
        </authorList>
    </citation>
    <scope>NUCLEOTIDE SEQUENCE [LARGE SCALE GENOMIC DNA]</scope>
    <source>
        <strain evidence="6 7">NAS39</strain>
    </source>
</reference>
<keyword evidence="7" id="KW-1185">Reference proteome</keyword>
<dbReference type="InterPro" id="IPR032808">
    <property type="entry name" value="DoxX"/>
</dbReference>
<evidence type="ECO:0000313" key="6">
    <source>
        <dbReference type="EMBL" id="MBW4360220.1"/>
    </source>
</evidence>
<sequence>MKISIVQWLFRLTAAIILLQTLYFKFTAAEESVYIFSTLGIEPYGRIGSGVAELIAAILILIPRTTLLGALLGAGVMLGAIFSHLFVLGIEVKNDRGELFILAIITFLCCLALIYWNKSKMINLLKL</sequence>